<sequence length="539" mass="60172">MLHNYQGFEDLGLEPIRVPGFPGYAPTLWDTRNSSVARGEENTVYLDCTRVLAQTPGGGALDASDIREFCADSQRIAPFDGPLEIDATGDCSDQSSTTTACLLSHILAIRAAYMRGDELAIFAEDDISFRPLFDYLNASGNTQPSTLRSSPESNIPFIPEVSEISSSAETFPETRRGSDWARSLLNEARSLMQDPKRGKCGLMDGRLEEVAQFLWKGRKFLRNTMAGGDCETLERYAELRGALLADRDSVAVGVQLLTIHDEFYEWYHEFVDANIVREKEESCEEWGQRLSEEVCIPALVSPLCISHPKKDKVWSAGAYMLNRAAISFWYSFFFSDPESESGPDFNFKVHLQRPLKKNHPMDRCKSLEERPKAGAHTTLRLPHSPMNAFRSPTDPCAADCLLWGLPQGPRLGGMTISLVPFALEDSELSTYSERLERRREGPEVDPHQHASRLVSLHKKYIQDLSECSFFSKGWQCRSDFEGSPSAADLAVDAVFPPGDFLSERMADSSGNDGEHLVKFLRVQGERTSRKTETEAIAVA</sequence>
<dbReference type="PhylomeDB" id="A0A0G4HX17"/>
<dbReference type="AlphaFoldDB" id="A0A0G4HX17"/>
<gene>
    <name evidence="1" type="ORF">Cvel_32918</name>
</gene>
<evidence type="ECO:0000313" key="1">
    <source>
        <dbReference type="EMBL" id="CEM49027.1"/>
    </source>
</evidence>
<organism evidence="1">
    <name type="scientific">Chromera velia CCMP2878</name>
    <dbReference type="NCBI Taxonomy" id="1169474"/>
    <lineage>
        <taxon>Eukaryota</taxon>
        <taxon>Sar</taxon>
        <taxon>Alveolata</taxon>
        <taxon>Colpodellida</taxon>
        <taxon>Chromeraceae</taxon>
        <taxon>Chromera</taxon>
    </lineage>
</organism>
<dbReference type="VEuPathDB" id="CryptoDB:Cvel_32918"/>
<dbReference type="EMBL" id="CDMZ01004210">
    <property type="protein sequence ID" value="CEM49027.1"/>
    <property type="molecule type" value="Genomic_DNA"/>
</dbReference>
<accession>A0A0G4HX17</accession>
<reference evidence="1" key="1">
    <citation type="submission" date="2014-11" db="EMBL/GenBank/DDBJ databases">
        <authorList>
            <person name="Otto D Thomas"/>
            <person name="Naeem Raeece"/>
        </authorList>
    </citation>
    <scope>NUCLEOTIDE SEQUENCE</scope>
</reference>
<protein>
    <submittedName>
        <fullName evidence="1">Uncharacterized protein</fullName>
    </submittedName>
</protein>
<name>A0A0G4HX17_9ALVE</name>
<proteinExistence type="predicted"/>